<dbReference type="AlphaFoldDB" id="A0A315W197"/>
<dbReference type="GO" id="GO:0016020">
    <property type="term" value="C:membrane"/>
    <property type="evidence" value="ECO:0007669"/>
    <property type="project" value="UniProtKB-SubCell"/>
</dbReference>
<dbReference type="PANTHER" id="PTHR46096">
    <property type="entry name" value="PERFORIN-1"/>
    <property type="match status" value="1"/>
</dbReference>
<dbReference type="PROSITE" id="PS51412">
    <property type="entry name" value="MACPF_2"/>
    <property type="match status" value="1"/>
</dbReference>
<evidence type="ECO:0000256" key="4">
    <source>
        <dbReference type="ARBA" id="ARBA00022525"/>
    </source>
</evidence>
<comment type="similarity">
    <text evidence="3">Belongs to the complement C6/C7/C8/C9 family.</text>
</comment>
<dbReference type="InterPro" id="IPR035892">
    <property type="entry name" value="C2_domain_sf"/>
</dbReference>
<evidence type="ECO:0000256" key="7">
    <source>
        <dbReference type="ARBA" id="ARBA00023157"/>
    </source>
</evidence>
<dbReference type="Proteomes" id="UP000250572">
    <property type="component" value="Unassembled WGS sequence"/>
</dbReference>
<protein>
    <recommendedName>
        <fullName evidence="12">C2 domain-containing protein</fullName>
    </recommendedName>
</protein>
<gene>
    <name evidence="10" type="ORF">CCH79_00014063</name>
</gene>
<evidence type="ECO:0000259" key="9">
    <source>
        <dbReference type="PROSITE" id="PS51412"/>
    </source>
</evidence>
<dbReference type="GO" id="GO:0001913">
    <property type="term" value="P:T cell mediated cytotoxicity"/>
    <property type="evidence" value="ECO:0007669"/>
    <property type="project" value="TreeGrafter"/>
</dbReference>
<dbReference type="PROSITE" id="PS00279">
    <property type="entry name" value="MACPF_1"/>
    <property type="match status" value="1"/>
</dbReference>
<dbReference type="Pfam" id="PF01823">
    <property type="entry name" value="MACPF"/>
    <property type="match status" value="1"/>
</dbReference>
<dbReference type="SMART" id="SM00239">
    <property type="entry name" value="C2"/>
    <property type="match status" value="1"/>
</dbReference>
<dbReference type="PROSITE" id="PS50004">
    <property type="entry name" value="C2"/>
    <property type="match status" value="1"/>
</dbReference>
<feature type="domain" description="C2" evidence="8">
    <location>
        <begin position="515"/>
        <end position="632"/>
    </location>
</feature>
<organism evidence="10 11">
    <name type="scientific">Gambusia affinis</name>
    <name type="common">Western mosquitofish</name>
    <name type="synonym">Heterandria affinis</name>
    <dbReference type="NCBI Taxonomy" id="33528"/>
    <lineage>
        <taxon>Eukaryota</taxon>
        <taxon>Metazoa</taxon>
        <taxon>Chordata</taxon>
        <taxon>Craniata</taxon>
        <taxon>Vertebrata</taxon>
        <taxon>Euteleostomi</taxon>
        <taxon>Actinopterygii</taxon>
        <taxon>Neopterygii</taxon>
        <taxon>Teleostei</taxon>
        <taxon>Neoteleostei</taxon>
        <taxon>Acanthomorphata</taxon>
        <taxon>Ovalentaria</taxon>
        <taxon>Atherinomorphae</taxon>
        <taxon>Cyprinodontiformes</taxon>
        <taxon>Poeciliidae</taxon>
        <taxon>Poeciliinae</taxon>
        <taxon>Gambusia</taxon>
    </lineage>
</organism>
<reference evidence="10 11" key="1">
    <citation type="journal article" date="2018" name="G3 (Bethesda)">
        <title>A High-Quality Reference Genome for the Invasive Mosquitofish Gambusia affinis Using a Chicago Library.</title>
        <authorList>
            <person name="Hoffberg S.L."/>
            <person name="Troendle N.J."/>
            <person name="Glenn T.C."/>
            <person name="Mahmud O."/>
            <person name="Louha S."/>
            <person name="Chalopin D."/>
            <person name="Bennetzen J.L."/>
            <person name="Mauricio R."/>
        </authorList>
    </citation>
    <scope>NUCLEOTIDE SEQUENCE [LARGE SCALE GENOMIC DNA]</scope>
    <source>
        <strain evidence="10">NE01/NJP1002.9</strain>
        <tissue evidence="10">Muscle</tissue>
    </source>
</reference>
<comment type="subcellular location">
    <subcellularLocation>
        <location evidence="1">Membrane</location>
    </subcellularLocation>
    <subcellularLocation>
        <location evidence="2">Secreted</location>
    </subcellularLocation>
</comment>
<dbReference type="InterPro" id="IPR052784">
    <property type="entry name" value="Perforin-1_pore-forming"/>
</dbReference>
<comment type="caution">
    <text evidence="10">The sequence shown here is derived from an EMBL/GenBank/DDBJ whole genome shotgun (WGS) entry which is preliminary data.</text>
</comment>
<name>A0A315W197_GAMAF</name>
<dbReference type="Gene3D" id="2.60.40.150">
    <property type="entry name" value="C2 domain"/>
    <property type="match status" value="1"/>
</dbReference>
<keyword evidence="4" id="KW-0964">Secreted</keyword>
<evidence type="ECO:0000256" key="1">
    <source>
        <dbReference type="ARBA" id="ARBA00004370"/>
    </source>
</evidence>
<keyword evidence="6" id="KW-0472">Membrane</keyword>
<dbReference type="GO" id="GO:0005576">
    <property type="term" value="C:extracellular region"/>
    <property type="evidence" value="ECO:0007669"/>
    <property type="project" value="UniProtKB-SubCell"/>
</dbReference>
<dbReference type="GO" id="GO:0051607">
    <property type="term" value="P:defense response to virus"/>
    <property type="evidence" value="ECO:0007669"/>
    <property type="project" value="TreeGrafter"/>
</dbReference>
<evidence type="ECO:0000313" key="11">
    <source>
        <dbReference type="Proteomes" id="UP000250572"/>
    </source>
</evidence>
<evidence type="ECO:0000256" key="2">
    <source>
        <dbReference type="ARBA" id="ARBA00004613"/>
    </source>
</evidence>
<dbReference type="SMART" id="SM00457">
    <property type="entry name" value="MACPF"/>
    <property type="match status" value="1"/>
</dbReference>
<accession>A0A315W197</accession>
<dbReference type="GO" id="GO:0022829">
    <property type="term" value="F:wide pore channel activity"/>
    <property type="evidence" value="ECO:0007669"/>
    <property type="project" value="TreeGrafter"/>
</dbReference>
<dbReference type="SUPFAM" id="SSF49562">
    <property type="entry name" value="C2 domain (Calcium/lipid-binding domain, CaLB)"/>
    <property type="match status" value="1"/>
</dbReference>
<dbReference type="PANTHER" id="PTHR46096:SF5">
    <property type="entry name" value="PERFORIN 1.2 PRECURSOR-RELATED"/>
    <property type="match status" value="1"/>
</dbReference>
<dbReference type="EMBL" id="NHOQ01000621">
    <property type="protein sequence ID" value="PWA29311.1"/>
    <property type="molecule type" value="Genomic_DNA"/>
</dbReference>
<dbReference type="InterPro" id="IPR020863">
    <property type="entry name" value="MACPF_CS"/>
</dbReference>
<dbReference type="InterPro" id="IPR000008">
    <property type="entry name" value="C2_dom"/>
</dbReference>
<sequence>MTIQGKTTVELRLINTPNSATVMVRFFQDIGMRLWNWMMLIMCMRRVITKKKHQVNIQKILNVSDEGSDELFEFLCSKEATRLKAVQLEKTSNVRTKNSGLVKSRASKTITGIVSLLKAATETMANLWQLLLLFWMWIPPGLSSTSFIGSPQQCETAHFVPGYNLGGEGFDIVTMERKGAYVIDTETWNLGNGTCKMYRNSYQNGENQKVPVSVVDWRNLPKCSLKVSSMLYDSVESFVNDSTSSVSNDWKIGLEIPVDPSVTVGVGLGGSHSRASEFGMKKSKNDRYEFVRQSVNCNFYRYRLTTSPPMSHDFLAAVNSLPPYCPGKASPYRNLIDTYGTHYITQVYLGGEIKTTTSFQTCKATMNGFTATDVSDCLTVEASASFASSASVKAMTKHCEEKKKKLNLGQSFSSEFNERFTEVTGGDDVGVGLFGDGSDPDVYKNWLNSLKTIPDVVQYNLKPLHTILPQTHSAQNGLKKEVEQYILRNAVLKKCSETCQIGHRSNKRDPCACVCNSNKNVKANCCPAGKGLATMKVYKLYARGLYGDKWGETDGSVEIKYGDQLKRTKIISNDDNPRWPEKFDFGQIVINMQNKLTFSVYDEDTRWDSDLLGWCSFELRKGLVTDSCMFDHGTFFFTYYVECAPSLGGSQCDEYISSPMNPSLAKEFYTRNGVLLGDTMKRFSKPARQASLDQF</sequence>
<proteinExistence type="inferred from homology"/>
<evidence type="ECO:0008006" key="12">
    <source>
        <dbReference type="Google" id="ProtNLM"/>
    </source>
</evidence>
<dbReference type="GO" id="GO:0031640">
    <property type="term" value="P:killing of cells of another organism"/>
    <property type="evidence" value="ECO:0007669"/>
    <property type="project" value="UniProtKB-KW"/>
</dbReference>
<feature type="domain" description="MACPF" evidence="9">
    <location>
        <begin position="150"/>
        <end position="493"/>
    </location>
</feature>
<evidence type="ECO:0000313" key="10">
    <source>
        <dbReference type="EMBL" id="PWA29311.1"/>
    </source>
</evidence>
<evidence type="ECO:0000256" key="3">
    <source>
        <dbReference type="ARBA" id="ARBA00009214"/>
    </source>
</evidence>
<dbReference type="STRING" id="33528.ENSGAFP00000011571"/>
<evidence type="ECO:0000256" key="6">
    <source>
        <dbReference type="ARBA" id="ARBA00023136"/>
    </source>
</evidence>
<keyword evidence="11" id="KW-1185">Reference proteome</keyword>
<dbReference type="Pfam" id="PF00168">
    <property type="entry name" value="C2"/>
    <property type="match status" value="1"/>
</dbReference>
<evidence type="ECO:0000256" key="5">
    <source>
        <dbReference type="ARBA" id="ARBA00022852"/>
    </source>
</evidence>
<dbReference type="InterPro" id="IPR020864">
    <property type="entry name" value="MACPF"/>
</dbReference>
<keyword evidence="7" id="KW-1015">Disulfide bond</keyword>
<keyword evidence="5" id="KW-0204">Cytolysis</keyword>
<evidence type="ECO:0000259" key="8">
    <source>
        <dbReference type="PROSITE" id="PS50004"/>
    </source>
</evidence>
<dbReference type="GO" id="GO:0001771">
    <property type="term" value="P:immunological synapse formation"/>
    <property type="evidence" value="ECO:0007669"/>
    <property type="project" value="TreeGrafter"/>
</dbReference>